<dbReference type="Pfam" id="PF13191">
    <property type="entry name" value="AAA_16"/>
    <property type="match status" value="1"/>
</dbReference>
<dbReference type="PANTHER" id="PTHR16305">
    <property type="entry name" value="TESTICULAR SOLUBLE ADENYLYL CYCLASE"/>
    <property type="match status" value="1"/>
</dbReference>
<keyword evidence="1" id="KW-0547">Nucleotide-binding</keyword>
<gene>
    <name evidence="5" type="ORF">PSU4_42400</name>
</gene>
<evidence type="ECO:0000256" key="2">
    <source>
        <dbReference type="ARBA" id="ARBA00022840"/>
    </source>
</evidence>
<dbReference type="GO" id="GO:0005737">
    <property type="term" value="C:cytoplasm"/>
    <property type="evidence" value="ECO:0007669"/>
    <property type="project" value="TreeGrafter"/>
</dbReference>
<keyword evidence="6" id="KW-1185">Reference proteome</keyword>
<keyword evidence="2" id="KW-0067">ATP-binding</keyword>
<evidence type="ECO:0000313" key="5">
    <source>
        <dbReference type="EMBL" id="GEL25286.1"/>
    </source>
</evidence>
<dbReference type="AlphaFoldDB" id="A0A511DKG4"/>
<organism evidence="5 6">
    <name type="scientific">Pseudonocardia sulfidoxydans NBRC 16205</name>
    <dbReference type="NCBI Taxonomy" id="1223511"/>
    <lineage>
        <taxon>Bacteria</taxon>
        <taxon>Bacillati</taxon>
        <taxon>Actinomycetota</taxon>
        <taxon>Actinomycetes</taxon>
        <taxon>Pseudonocardiales</taxon>
        <taxon>Pseudonocardiaceae</taxon>
        <taxon>Pseudonocardia</taxon>
    </lineage>
</organism>
<evidence type="ECO:0000259" key="4">
    <source>
        <dbReference type="Pfam" id="PF13191"/>
    </source>
</evidence>
<feature type="domain" description="Orc1-like AAA ATPase" evidence="4">
    <location>
        <begin position="4"/>
        <end position="147"/>
    </location>
</feature>
<evidence type="ECO:0000313" key="6">
    <source>
        <dbReference type="Proteomes" id="UP000321685"/>
    </source>
</evidence>
<comment type="caution">
    <text evidence="5">The sequence shown here is derived from an EMBL/GenBank/DDBJ whole genome shotgun (WGS) entry which is preliminary data.</text>
</comment>
<proteinExistence type="predicted"/>
<dbReference type="EMBL" id="BJVJ01000050">
    <property type="protein sequence ID" value="GEL25286.1"/>
    <property type="molecule type" value="Genomic_DNA"/>
</dbReference>
<evidence type="ECO:0000256" key="3">
    <source>
        <dbReference type="SAM" id="MobiDB-lite"/>
    </source>
</evidence>
<dbReference type="GO" id="GO:0005524">
    <property type="term" value="F:ATP binding"/>
    <property type="evidence" value="ECO:0007669"/>
    <property type="project" value="UniProtKB-KW"/>
</dbReference>
<accession>A0A511DKG4</accession>
<evidence type="ECO:0000256" key="1">
    <source>
        <dbReference type="ARBA" id="ARBA00022741"/>
    </source>
</evidence>
<sequence length="421" mass="42596">MLHGRESELRELLAAVAAAFAAGRGTSALVVGDAGIGKTRLVAEVADRSRADGATVAWAACRADGGAPPYWPVAQLLGVLGRGDAIGPPTSAEPEFARFLLVDAVAEVFRAAGPLLVVVDDLQWADLPTLRLLAALRAHLAAAPVVLLATVRDTDPGAGRALGELVAERRIVLRGLAPPDLVPVLVELTGTELDAAGAADLHARTGGNPFFAAEVVRMRRAGHEAGVPGGVRAVLDRRLDALPDGTEVVLRAAAVLDAGVTAGVDAVLLARVAGIAAGAVPGTADPAVDAGLLRVVDGRFRFPHALVAETVSARTPPQQRLDLHRRAATALAVREAAGTASAAAVARQRVAAARLSGDPGEAHTAACAAEAAADRAVSAAAHEDAVVWFDAALAALPGDEPDPDGRPGPALCPRRGAAGLG</sequence>
<dbReference type="GO" id="GO:0004016">
    <property type="term" value="F:adenylate cyclase activity"/>
    <property type="evidence" value="ECO:0007669"/>
    <property type="project" value="TreeGrafter"/>
</dbReference>
<dbReference type="InterPro" id="IPR027417">
    <property type="entry name" value="P-loop_NTPase"/>
</dbReference>
<dbReference type="RefSeq" id="WP_147111207.1">
    <property type="nucleotide sequence ID" value="NZ_BJVJ01000050.1"/>
</dbReference>
<dbReference type="OrthoDB" id="134712at2"/>
<reference evidence="5 6" key="1">
    <citation type="submission" date="2019-07" db="EMBL/GenBank/DDBJ databases">
        <title>Whole genome shotgun sequence of Pseudonocardia sulfidoxydans NBRC 16205.</title>
        <authorList>
            <person name="Hosoyama A."/>
            <person name="Uohara A."/>
            <person name="Ohji S."/>
            <person name="Ichikawa N."/>
        </authorList>
    </citation>
    <scope>NUCLEOTIDE SEQUENCE [LARGE SCALE GENOMIC DNA]</scope>
    <source>
        <strain evidence="5 6">NBRC 16205</strain>
    </source>
</reference>
<protein>
    <recommendedName>
        <fullName evidence="4">Orc1-like AAA ATPase domain-containing protein</fullName>
    </recommendedName>
</protein>
<dbReference type="SUPFAM" id="SSF52540">
    <property type="entry name" value="P-loop containing nucleoside triphosphate hydrolases"/>
    <property type="match status" value="1"/>
</dbReference>
<dbReference type="InterPro" id="IPR041664">
    <property type="entry name" value="AAA_16"/>
</dbReference>
<dbReference type="Gene3D" id="3.40.50.300">
    <property type="entry name" value="P-loop containing nucleotide triphosphate hydrolases"/>
    <property type="match status" value="1"/>
</dbReference>
<dbReference type="Proteomes" id="UP000321685">
    <property type="component" value="Unassembled WGS sequence"/>
</dbReference>
<feature type="region of interest" description="Disordered" evidence="3">
    <location>
        <begin position="398"/>
        <end position="421"/>
    </location>
</feature>
<dbReference type="PANTHER" id="PTHR16305:SF35">
    <property type="entry name" value="TRANSCRIPTIONAL ACTIVATOR DOMAIN"/>
    <property type="match status" value="1"/>
</dbReference>
<name>A0A511DKG4_9PSEU</name>